<dbReference type="SUPFAM" id="SSF161098">
    <property type="entry name" value="MetI-like"/>
    <property type="match status" value="1"/>
</dbReference>
<evidence type="ECO:0000256" key="4">
    <source>
        <dbReference type="ARBA" id="ARBA00022692"/>
    </source>
</evidence>
<comment type="subcellular location">
    <subcellularLocation>
        <location evidence="1 7">Cell membrane</location>
        <topology evidence="1 7">Multi-pass membrane protein</topology>
    </subcellularLocation>
</comment>
<proteinExistence type="inferred from homology"/>
<reference evidence="9" key="1">
    <citation type="submission" date="2015-05" db="EMBL/GenBank/DDBJ databases">
        <title>Permanent draft genome of Rhodopirellula islandicus K833.</title>
        <authorList>
            <person name="Kizina J."/>
            <person name="Richter M."/>
            <person name="Glockner F.O."/>
            <person name="Harder J."/>
        </authorList>
    </citation>
    <scope>NUCLEOTIDE SEQUENCE [LARGE SCALE GENOMIC DNA]</scope>
    <source>
        <strain evidence="9">K833</strain>
    </source>
</reference>
<dbReference type="GO" id="GO:0055085">
    <property type="term" value="P:transmembrane transport"/>
    <property type="evidence" value="ECO:0007669"/>
    <property type="project" value="InterPro"/>
</dbReference>
<keyword evidence="4 7" id="KW-0812">Transmembrane</keyword>
<sequence length="309" mass="33446">MKDLLGFLVRRLGWMAITLWAVYTVSFVLMRAAPGSPFSAERAMPPAIEQQMRARYNLDAPPLQQYWDYMWGILSRGDLSWSIKLEDYSVNQVIAEGFPVSASLAIFALVFAIILGVSAGVISAVYRGTVADVAMMATAVLGIAIPNFVLASIAILLFVFLIPLFPAAGWGTLRQVTLPAICLGLPVAAYIARLTRAGMLESLTREHVRTAFAKGLPKRTVIIKHVLPGALLPVVSYLGPATAGVLTGSLVLEKIFALPGMGSHFIYAATQRDTTLATGMVLTYTVLLFVMNTIVDLAYAVIDPRVELE</sequence>
<dbReference type="AlphaFoldDB" id="A0A0J1BF30"/>
<evidence type="ECO:0000259" key="8">
    <source>
        <dbReference type="PROSITE" id="PS50928"/>
    </source>
</evidence>
<name>A0A0J1BF30_RHOIS</name>
<comment type="caution">
    <text evidence="9">The sequence shown here is derived from an EMBL/GenBank/DDBJ whole genome shotgun (WGS) entry which is preliminary data.</text>
</comment>
<dbReference type="Pfam" id="PF00528">
    <property type="entry name" value="BPD_transp_1"/>
    <property type="match status" value="1"/>
</dbReference>
<dbReference type="RefSeq" id="WP_047814480.1">
    <property type="nucleotide sequence ID" value="NZ_LECT01000023.1"/>
</dbReference>
<keyword evidence="10" id="KW-1185">Reference proteome</keyword>
<evidence type="ECO:0000256" key="6">
    <source>
        <dbReference type="ARBA" id="ARBA00023136"/>
    </source>
</evidence>
<evidence type="ECO:0000313" key="10">
    <source>
        <dbReference type="Proteomes" id="UP000036367"/>
    </source>
</evidence>
<accession>A0A0J1BF30</accession>
<keyword evidence="5 7" id="KW-1133">Transmembrane helix</keyword>
<keyword evidence="2 7" id="KW-0813">Transport</keyword>
<feature type="transmembrane region" description="Helical" evidence="7">
    <location>
        <begin position="176"/>
        <end position="195"/>
    </location>
</feature>
<feature type="transmembrane region" description="Helical" evidence="7">
    <location>
        <begin position="138"/>
        <end position="164"/>
    </location>
</feature>
<dbReference type="Gene3D" id="1.10.3720.10">
    <property type="entry name" value="MetI-like"/>
    <property type="match status" value="1"/>
</dbReference>
<feature type="transmembrane region" description="Helical" evidence="7">
    <location>
        <begin position="281"/>
        <end position="302"/>
    </location>
</feature>
<dbReference type="PATRIC" id="fig|595434.4.peg.2758"/>
<evidence type="ECO:0000256" key="5">
    <source>
        <dbReference type="ARBA" id="ARBA00022989"/>
    </source>
</evidence>
<gene>
    <name evidence="9" type="ORF">RISK_002892</name>
</gene>
<evidence type="ECO:0000256" key="1">
    <source>
        <dbReference type="ARBA" id="ARBA00004651"/>
    </source>
</evidence>
<dbReference type="Pfam" id="PF19300">
    <property type="entry name" value="BPD_transp_1_N"/>
    <property type="match status" value="1"/>
</dbReference>
<evidence type="ECO:0000256" key="3">
    <source>
        <dbReference type="ARBA" id="ARBA00022475"/>
    </source>
</evidence>
<dbReference type="PROSITE" id="PS50928">
    <property type="entry name" value="ABC_TM1"/>
    <property type="match status" value="1"/>
</dbReference>
<feature type="transmembrane region" description="Helical" evidence="7">
    <location>
        <begin position="104"/>
        <end position="126"/>
    </location>
</feature>
<organism evidence="9 10">
    <name type="scientific">Rhodopirellula islandica</name>
    <dbReference type="NCBI Taxonomy" id="595434"/>
    <lineage>
        <taxon>Bacteria</taxon>
        <taxon>Pseudomonadati</taxon>
        <taxon>Planctomycetota</taxon>
        <taxon>Planctomycetia</taxon>
        <taxon>Pirellulales</taxon>
        <taxon>Pirellulaceae</taxon>
        <taxon>Rhodopirellula</taxon>
    </lineage>
</organism>
<evidence type="ECO:0000313" key="9">
    <source>
        <dbReference type="EMBL" id="KLU05130.1"/>
    </source>
</evidence>
<feature type="transmembrane region" description="Helical" evidence="7">
    <location>
        <begin position="12"/>
        <end position="33"/>
    </location>
</feature>
<dbReference type="PANTHER" id="PTHR30465">
    <property type="entry name" value="INNER MEMBRANE ABC TRANSPORTER"/>
    <property type="match status" value="1"/>
</dbReference>
<keyword evidence="6 7" id="KW-0472">Membrane</keyword>
<dbReference type="GO" id="GO:0005886">
    <property type="term" value="C:plasma membrane"/>
    <property type="evidence" value="ECO:0007669"/>
    <property type="project" value="UniProtKB-SubCell"/>
</dbReference>
<dbReference type="Proteomes" id="UP000036367">
    <property type="component" value="Unassembled WGS sequence"/>
</dbReference>
<dbReference type="InterPro" id="IPR045621">
    <property type="entry name" value="BPD_transp_1_N"/>
</dbReference>
<feature type="domain" description="ABC transmembrane type-1" evidence="8">
    <location>
        <begin position="98"/>
        <end position="299"/>
    </location>
</feature>
<dbReference type="OrthoDB" id="9773221at2"/>
<comment type="similarity">
    <text evidence="7">Belongs to the binding-protein-dependent transport system permease family.</text>
</comment>
<protein>
    <submittedName>
        <fullName evidence="9">Oligopeptide transport system permease protein OppB</fullName>
    </submittedName>
</protein>
<dbReference type="CDD" id="cd06261">
    <property type="entry name" value="TM_PBP2"/>
    <property type="match status" value="1"/>
</dbReference>
<evidence type="ECO:0000256" key="7">
    <source>
        <dbReference type="RuleBase" id="RU363032"/>
    </source>
</evidence>
<dbReference type="PANTHER" id="PTHR30465:SF74">
    <property type="entry name" value="OLIGOPEPTIDE TRANSPORT SYSTEM PERMEASE PROTEIN OPPB"/>
    <property type="match status" value="1"/>
</dbReference>
<keyword evidence="3" id="KW-1003">Cell membrane</keyword>
<dbReference type="EMBL" id="LECT01000023">
    <property type="protein sequence ID" value="KLU05130.1"/>
    <property type="molecule type" value="Genomic_DNA"/>
</dbReference>
<dbReference type="InterPro" id="IPR035906">
    <property type="entry name" value="MetI-like_sf"/>
</dbReference>
<dbReference type="InterPro" id="IPR000515">
    <property type="entry name" value="MetI-like"/>
</dbReference>
<dbReference type="STRING" id="595434.RISK_002892"/>
<evidence type="ECO:0000256" key="2">
    <source>
        <dbReference type="ARBA" id="ARBA00022448"/>
    </source>
</evidence>